<name>A0ABR3IQB7_9AGAR</name>
<reference evidence="2" key="1">
    <citation type="submission" date="2024-06" db="EMBL/GenBank/DDBJ databases">
        <title>Multi-omics analyses provide insights into the biosynthesis of the anticancer antibiotic pleurotin in Hohenbuehelia grisea.</title>
        <authorList>
            <person name="Weaver J.A."/>
            <person name="Alberti F."/>
        </authorList>
    </citation>
    <scope>NUCLEOTIDE SEQUENCE [LARGE SCALE GENOMIC DNA]</scope>
    <source>
        <strain evidence="2">T-177</strain>
    </source>
</reference>
<comment type="caution">
    <text evidence="1">The sequence shown here is derived from an EMBL/GenBank/DDBJ whole genome shotgun (WGS) entry which is preliminary data.</text>
</comment>
<sequence>MLVALVFPQEPMAFGQPLILARAVVAAAPALSMLTATSNGMTVGWRLGRAFRLIYHLVAARFAFLEREPHKGCTTSDNITYGPDTKQTCTPLHCRDRWPWVLTPSALALRTKLHKRSNAFILNPNTNLQS</sequence>
<dbReference type="Proteomes" id="UP001556367">
    <property type="component" value="Unassembled WGS sequence"/>
</dbReference>
<proteinExistence type="predicted"/>
<organism evidence="1 2">
    <name type="scientific">Hohenbuehelia grisea</name>
    <dbReference type="NCBI Taxonomy" id="104357"/>
    <lineage>
        <taxon>Eukaryota</taxon>
        <taxon>Fungi</taxon>
        <taxon>Dikarya</taxon>
        <taxon>Basidiomycota</taxon>
        <taxon>Agaricomycotina</taxon>
        <taxon>Agaricomycetes</taxon>
        <taxon>Agaricomycetidae</taxon>
        <taxon>Agaricales</taxon>
        <taxon>Pleurotineae</taxon>
        <taxon>Pleurotaceae</taxon>
        <taxon>Hohenbuehelia</taxon>
    </lineage>
</organism>
<keyword evidence="2" id="KW-1185">Reference proteome</keyword>
<dbReference type="EMBL" id="JASNQZ010000018">
    <property type="protein sequence ID" value="KAL0945511.1"/>
    <property type="molecule type" value="Genomic_DNA"/>
</dbReference>
<protein>
    <recommendedName>
        <fullName evidence="3">Secreted protein</fullName>
    </recommendedName>
</protein>
<evidence type="ECO:0000313" key="1">
    <source>
        <dbReference type="EMBL" id="KAL0945511.1"/>
    </source>
</evidence>
<evidence type="ECO:0000313" key="2">
    <source>
        <dbReference type="Proteomes" id="UP001556367"/>
    </source>
</evidence>
<accession>A0ABR3IQB7</accession>
<gene>
    <name evidence="1" type="ORF">HGRIS_000995</name>
</gene>
<evidence type="ECO:0008006" key="3">
    <source>
        <dbReference type="Google" id="ProtNLM"/>
    </source>
</evidence>